<keyword evidence="10" id="KW-1185">Reference proteome</keyword>
<evidence type="ECO:0000256" key="1">
    <source>
        <dbReference type="ARBA" id="ARBA00022512"/>
    </source>
</evidence>
<evidence type="ECO:0000256" key="5">
    <source>
        <dbReference type="SAM" id="MobiDB-lite"/>
    </source>
</evidence>
<reference evidence="9 10" key="1">
    <citation type="submission" date="2019-12" db="EMBL/GenBank/DDBJ databases">
        <title>Sporaefaciens musculi gen. nov., sp. nov., a novel bacterium isolated from the caecum of an obese mouse.</title>
        <authorList>
            <person name="Rasmussen T.S."/>
            <person name="Streidl T."/>
            <person name="Hitch T.C.A."/>
            <person name="Wortmann E."/>
            <person name="Deptula P."/>
            <person name="Hansen M."/>
            <person name="Nielsen D.S."/>
            <person name="Clavel T."/>
            <person name="Vogensen F.K."/>
        </authorList>
    </citation>
    <scope>NUCLEOTIDE SEQUENCE [LARGE SCALE GENOMIC DNA]</scope>
    <source>
        <strain evidence="9 10">WCA-9-b2</strain>
    </source>
</reference>
<keyword evidence="2" id="KW-0964">Secreted</keyword>
<comment type="caution">
    <text evidence="9">The sequence shown here is derived from an EMBL/GenBank/DDBJ whole genome shotgun (WGS) entry which is preliminary data.</text>
</comment>
<dbReference type="Pfam" id="PF13306">
    <property type="entry name" value="LRR_5"/>
    <property type="match status" value="1"/>
</dbReference>
<evidence type="ECO:0000259" key="8">
    <source>
        <dbReference type="PROSITE" id="PS50847"/>
    </source>
</evidence>
<name>A0A7X3MDK4_9FIRM</name>
<dbReference type="AlphaFoldDB" id="A0A7X3MDK4"/>
<protein>
    <submittedName>
        <fullName evidence="9">Leucine-rich repeat protein</fullName>
    </submittedName>
</protein>
<dbReference type="SUPFAM" id="SSF52058">
    <property type="entry name" value="L domain-like"/>
    <property type="match status" value="1"/>
</dbReference>
<dbReference type="PROSITE" id="PS50847">
    <property type="entry name" value="GRAM_POS_ANCHORING"/>
    <property type="match status" value="1"/>
</dbReference>
<keyword evidence="1" id="KW-0134">Cell wall</keyword>
<dbReference type="RefSeq" id="WP_159749687.1">
    <property type="nucleotide sequence ID" value="NZ_CATIFW010000010.1"/>
</dbReference>
<dbReference type="InterPro" id="IPR019931">
    <property type="entry name" value="LPXTG_anchor"/>
</dbReference>
<feature type="transmembrane region" description="Helical" evidence="6">
    <location>
        <begin position="469"/>
        <end position="487"/>
    </location>
</feature>
<evidence type="ECO:0000256" key="2">
    <source>
        <dbReference type="ARBA" id="ARBA00022525"/>
    </source>
</evidence>
<feature type="region of interest" description="Disordered" evidence="5">
    <location>
        <begin position="55"/>
        <end position="101"/>
    </location>
</feature>
<feature type="domain" description="Gram-positive cocci surface proteins LPxTG" evidence="8">
    <location>
        <begin position="460"/>
        <end position="493"/>
    </location>
</feature>
<dbReference type="Gene3D" id="3.80.10.10">
    <property type="entry name" value="Ribonuclease Inhibitor"/>
    <property type="match status" value="1"/>
</dbReference>
<evidence type="ECO:0000256" key="7">
    <source>
        <dbReference type="SAM" id="SignalP"/>
    </source>
</evidence>
<organism evidence="9 10">
    <name type="scientific">Sporofaciens musculi</name>
    <dbReference type="NCBI Taxonomy" id="2681861"/>
    <lineage>
        <taxon>Bacteria</taxon>
        <taxon>Bacillati</taxon>
        <taxon>Bacillota</taxon>
        <taxon>Clostridia</taxon>
        <taxon>Lachnospirales</taxon>
        <taxon>Lachnospiraceae</taxon>
        <taxon>Sporofaciens</taxon>
    </lineage>
</organism>
<dbReference type="PANTHER" id="PTHR45661">
    <property type="entry name" value="SURFACE ANTIGEN"/>
    <property type="match status" value="1"/>
</dbReference>
<keyword evidence="6" id="KW-1133">Transmembrane helix</keyword>
<feature type="compositionally biased region" description="Acidic residues" evidence="5">
    <location>
        <begin position="78"/>
        <end position="88"/>
    </location>
</feature>
<keyword evidence="4" id="KW-0572">Peptidoglycan-anchor</keyword>
<dbReference type="InterPro" id="IPR053139">
    <property type="entry name" value="Surface_bspA-like"/>
</dbReference>
<dbReference type="InterPro" id="IPR032675">
    <property type="entry name" value="LRR_dom_sf"/>
</dbReference>
<evidence type="ECO:0000256" key="3">
    <source>
        <dbReference type="ARBA" id="ARBA00022729"/>
    </source>
</evidence>
<dbReference type="InterPro" id="IPR026906">
    <property type="entry name" value="LRR_5"/>
</dbReference>
<evidence type="ECO:0000313" key="10">
    <source>
        <dbReference type="Proteomes" id="UP000460412"/>
    </source>
</evidence>
<dbReference type="EMBL" id="WUQX01000001">
    <property type="protein sequence ID" value="MXP74408.1"/>
    <property type="molecule type" value="Genomic_DNA"/>
</dbReference>
<keyword evidence="3 7" id="KW-0732">Signal</keyword>
<sequence length="493" mass="52131">MKRRLAAAFLAMAFVFSGSTMAWAVEGEENAAADTLDNVSRGDDNVLPEPIVPVETTQKGTVPAAATESKKTQNGEGVTEEADTDENTINEGEKAVDSETVSGTLNSGGTWALKDGVLTISGDGAISWGYGEGWYNKDIMKIIVGEGVTEIGPYAFTGCSGMTEISLPEGITEIGEHAFFGCSGMTEISLPEGITEIGPYAFENCTSLTEISIPRQVKRISAYSFCSCEALTSVDIPDGVGAIEYGAFKKCKSLSEITIPKSVNELGHGVFAECKGLDKVTFEGDAPYFTYDPLVKEAPFHNVRASAYRPEGNKTWTNEIMRSMGTGLVWVSEKTTPLKIVPEATDFTYVIGSSGGVTIKCTGELKDFVNVYMDGVEVDKSNYTLREGSTILTFATKYLDTLSVGKHTVTLNYTYGSIDTELTVLASGDGNSGTAGTTGAVGTSSTGNTIGASNLTKGSSPKTGDEASFLLWVLAAMCSLGIGAAVLRRKRSI</sequence>
<dbReference type="NCBIfam" id="TIGR01167">
    <property type="entry name" value="LPXTG_anchor"/>
    <property type="match status" value="1"/>
</dbReference>
<feature type="signal peptide" evidence="7">
    <location>
        <begin position="1"/>
        <end position="24"/>
    </location>
</feature>
<keyword evidence="6" id="KW-0812">Transmembrane</keyword>
<feature type="chain" id="PRO_5030647584" evidence="7">
    <location>
        <begin position="25"/>
        <end position="493"/>
    </location>
</feature>
<evidence type="ECO:0000256" key="6">
    <source>
        <dbReference type="SAM" id="Phobius"/>
    </source>
</evidence>
<proteinExistence type="predicted"/>
<gene>
    <name evidence="9" type="ORF">GN277_02920</name>
</gene>
<evidence type="ECO:0000256" key="4">
    <source>
        <dbReference type="ARBA" id="ARBA00023088"/>
    </source>
</evidence>
<dbReference type="PANTHER" id="PTHR45661:SF3">
    <property type="entry name" value="IG-LIKE DOMAIN-CONTAINING PROTEIN"/>
    <property type="match status" value="1"/>
</dbReference>
<accession>A0A7X3MDK4</accession>
<evidence type="ECO:0000313" key="9">
    <source>
        <dbReference type="EMBL" id="MXP74408.1"/>
    </source>
</evidence>
<keyword evidence="6" id="KW-0472">Membrane</keyword>
<dbReference type="Proteomes" id="UP000460412">
    <property type="component" value="Unassembled WGS sequence"/>
</dbReference>